<feature type="transmembrane region" description="Helical" evidence="7">
    <location>
        <begin position="40"/>
        <end position="59"/>
    </location>
</feature>
<feature type="transmembrane region" description="Helical" evidence="7">
    <location>
        <begin position="112"/>
        <end position="137"/>
    </location>
</feature>
<evidence type="ECO:0000256" key="3">
    <source>
        <dbReference type="ARBA" id="ARBA00022475"/>
    </source>
</evidence>
<sequence length="223" mass="23832">MFDLFVDFFIILFVVVDPVGLAPIFAALTHGDTPAERRKTALKGTVIAGMIMLVFALFGDGLLRALGIGMPAFQMAGGALLFLLAVEMVFARHSGLRSTTDREQKEAEHKKYISVFPLAVPLIAGPGALTTVLLMVGRHDGDWRIMTIVLAVALLVLLVTLIALLFAARIMKVLGETGANVVTRVLGIVLAALAVQFILDGVQAGFDLIEQPELPTHQMVSAG</sequence>
<feature type="transmembrane region" description="Helical" evidence="7">
    <location>
        <begin position="71"/>
        <end position="91"/>
    </location>
</feature>
<dbReference type="GO" id="GO:0005886">
    <property type="term" value="C:plasma membrane"/>
    <property type="evidence" value="ECO:0007669"/>
    <property type="project" value="UniProtKB-SubCell"/>
</dbReference>
<feature type="transmembrane region" description="Helical" evidence="7">
    <location>
        <begin position="179"/>
        <end position="199"/>
    </location>
</feature>
<protein>
    <recommendedName>
        <fullName evidence="7">UPF0056 membrane protein</fullName>
    </recommendedName>
</protein>
<keyword evidence="6 7" id="KW-0472">Membrane</keyword>
<proteinExistence type="inferred from homology"/>
<dbReference type="Pfam" id="PF01914">
    <property type="entry name" value="MarC"/>
    <property type="match status" value="1"/>
</dbReference>
<dbReference type="InterPro" id="IPR002771">
    <property type="entry name" value="Multi_antbiot-R_MarC"/>
</dbReference>
<comment type="similarity">
    <text evidence="2 7">Belongs to the UPF0056 (MarC) family.</text>
</comment>
<evidence type="ECO:0000256" key="4">
    <source>
        <dbReference type="ARBA" id="ARBA00022692"/>
    </source>
</evidence>
<comment type="subcellular location">
    <subcellularLocation>
        <location evidence="1 7">Cell membrane</location>
        <topology evidence="1 7">Multi-pass membrane protein</topology>
    </subcellularLocation>
</comment>
<comment type="caution">
    <text evidence="8">The sequence shown here is derived from an EMBL/GenBank/DDBJ whole genome shotgun (WGS) entry which is preliminary data.</text>
</comment>
<dbReference type="PANTHER" id="PTHR33508:SF1">
    <property type="entry name" value="UPF0056 MEMBRANE PROTEIN YHCE"/>
    <property type="match status" value="1"/>
</dbReference>
<keyword evidence="3" id="KW-1003">Cell membrane</keyword>
<accession>A0A1F6U6W2</accession>
<feature type="transmembrane region" description="Helical" evidence="7">
    <location>
        <begin position="143"/>
        <end position="167"/>
    </location>
</feature>
<dbReference type="PANTHER" id="PTHR33508">
    <property type="entry name" value="UPF0056 MEMBRANE PROTEIN YHCE"/>
    <property type="match status" value="1"/>
</dbReference>
<keyword evidence="4 7" id="KW-0812">Transmembrane</keyword>
<evidence type="ECO:0000256" key="7">
    <source>
        <dbReference type="RuleBase" id="RU362048"/>
    </source>
</evidence>
<reference evidence="8 9" key="1">
    <citation type="journal article" date="2016" name="Nat. Commun.">
        <title>Thousands of microbial genomes shed light on interconnected biogeochemical processes in an aquifer system.</title>
        <authorList>
            <person name="Anantharaman K."/>
            <person name="Brown C.T."/>
            <person name="Hug L.A."/>
            <person name="Sharon I."/>
            <person name="Castelle C.J."/>
            <person name="Probst A.J."/>
            <person name="Thomas B.C."/>
            <person name="Singh A."/>
            <person name="Wilkins M.J."/>
            <person name="Karaoz U."/>
            <person name="Brodie E.L."/>
            <person name="Williams K.H."/>
            <person name="Hubbard S.S."/>
            <person name="Banfield J.F."/>
        </authorList>
    </citation>
    <scope>NUCLEOTIDE SEQUENCE [LARGE SCALE GENOMIC DNA]</scope>
</reference>
<evidence type="ECO:0000256" key="5">
    <source>
        <dbReference type="ARBA" id="ARBA00022989"/>
    </source>
</evidence>
<dbReference type="NCBIfam" id="TIGR00427">
    <property type="entry name" value="NAAT family transporter"/>
    <property type="match status" value="1"/>
</dbReference>
<gene>
    <name evidence="8" type="ORF">A3B81_01140</name>
</gene>
<organism evidence="8 9">
    <name type="scientific">Candidatus Muproteobacteria bacterium RIFCSPHIGHO2_02_FULL_65_16</name>
    <dbReference type="NCBI Taxonomy" id="1817766"/>
    <lineage>
        <taxon>Bacteria</taxon>
        <taxon>Pseudomonadati</taxon>
        <taxon>Pseudomonadota</taxon>
        <taxon>Candidatus Muproteobacteria</taxon>
    </lineage>
</organism>
<name>A0A1F6U6W2_9PROT</name>
<dbReference type="EMBL" id="MFTA01000002">
    <property type="protein sequence ID" value="OGI53091.1"/>
    <property type="molecule type" value="Genomic_DNA"/>
</dbReference>
<keyword evidence="5 7" id="KW-1133">Transmembrane helix</keyword>
<evidence type="ECO:0000313" key="8">
    <source>
        <dbReference type="EMBL" id="OGI53091.1"/>
    </source>
</evidence>
<feature type="transmembrane region" description="Helical" evidence="7">
    <location>
        <begin position="6"/>
        <end position="28"/>
    </location>
</feature>
<evidence type="ECO:0000256" key="1">
    <source>
        <dbReference type="ARBA" id="ARBA00004651"/>
    </source>
</evidence>
<dbReference type="AlphaFoldDB" id="A0A1F6U6W2"/>
<dbReference type="Proteomes" id="UP000179362">
    <property type="component" value="Unassembled WGS sequence"/>
</dbReference>
<evidence type="ECO:0000256" key="2">
    <source>
        <dbReference type="ARBA" id="ARBA00009784"/>
    </source>
</evidence>
<evidence type="ECO:0000313" key="9">
    <source>
        <dbReference type="Proteomes" id="UP000179362"/>
    </source>
</evidence>
<evidence type="ECO:0000256" key="6">
    <source>
        <dbReference type="ARBA" id="ARBA00023136"/>
    </source>
</evidence>